<feature type="region of interest" description="Disordered" evidence="1">
    <location>
        <begin position="364"/>
        <end position="384"/>
    </location>
</feature>
<feature type="region of interest" description="Disordered" evidence="1">
    <location>
        <begin position="85"/>
        <end position="111"/>
    </location>
</feature>
<protein>
    <submittedName>
        <fullName evidence="2">Uncharacterized protein</fullName>
    </submittedName>
</protein>
<dbReference type="OrthoDB" id="5872626at2759"/>
<dbReference type="EMBL" id="CAJGYM010000047">
    <property type="protein sequence ID" value="CAD6194715.1"/>
    <property type="molecule type" value="Genomic_DNA"/>
</dbReference>
<comment type="caution">
    <text evidence="2">The sequence shown here is derived from an EMBL/GenBank/DDBJ whole genome shotgun (WGS) entry which is preliminary data.</text>
</comment>
<proteinExistence type="predicted"/>
<gene>
    <name evidence="2" type="ORF">CAUJ_LOCUS10634</name>
</gene>
<feature type="region of interest" description="Disordered" evidence="1">
    <location>
        <begin position="265"/>
        <end position="287"/>
    </location>
</feature>
<evidence type="ECO:0000313" key="2">
    <source>
        <dbReference type="EMBL" id="CAD6194715.1"/>
    </source>
</evidence>
<name>A0A8S1HHP4_9PELO</name>
<feature type="compositionally biased region" description="Polar residues" evidence="1">
    <location>
        <begin position="267"/>
        <end position="286"/>
    </location>
</feature>
<evidence type="ECO:0000256" key="1">
    <source>
        <dbReference type="SAM" id="MobiDB-lite"/>
    </source>
</evidence>
<reference evidence="2" key="1">
    <citation type="submission" date="2020-10" db="EMBL/GenBank/DDBJ databases">
        <authorList>
            <person name="Kikuchi T."/>
        </authorList>
    </citation>
    <scope>NUCLEOTIDE SEQUENCE</scope>
    <source>
        <strain evidence="2">NKZ352</strain>
    </source>
</reference>
<keyword evidence="3" id="KW-1185">Reference proteome</keyword>
<organism evidence="2 3">
    <name type="scientific">Caenorhabditis auriculariae</name>
    <dbReference type="NCBI Taxonomy" id="2777116"/>
    <lineage>
        <taxon>Eukaryota</taxon>
        <taxon>Metazoa</taxon>
        <taxon>Ecdysozoa</taxon>
        <taxon>Nematoda</taxon>
        <taxon>Chromadorea</taxon>
        <taxon>Rhabditida</taxon>
        <taxon>Rhabditina</taxon>
        <taxon>Rhabditomorpha</taxon>
        <taxon>Rhabditoidea</taxon>
        <taxon>Rhabditidae</taxon>
        <taxon>Peloderinae</taxon>
        <taxon>Caenorhabditis</taxon>
    </lineage>
</organism>
<sequence length="384" mass="43354">MKSSPRSHVVINMKTTIMTQGGHNGVIFHSAVQSTPSTSAGNAWNWQQTRFPPPEPSLLALGPSAELNLSQSEIRSPMPIQTLASTSHETLDSGPYSPISRPLRHRDSSLPPLVQLPLRPLSPVYSFRGRDSPPDEFIEPTKLVLNVFKPPPQYDRAVVRDEGLPLLPDAFTSASSLEVFRVPSQNTIPTVTEAPNRSTSYNNWTRTETLLNDPTPIASKGVQWKERLVEGVSRTAEIDRFRAYESSTSEGLRLNSLYERDFHETEVQNPSSSNVRRLPVTESQSVLPERSETLMRPTAGSPDSLLSALRPYSSISNLAQRTPNYEENLFREQRPLSPLYIIPDRKRYADTELERRTQLETVRRNEAFQKPRRHAQGYTEERSE</sequence>
<accession>A0A8S1HHP4</accession>
<dbReference type="Proteomes" id="UP000835052">
    <property type="component" value="Unassembled WGS sequence"/>
</dbReference>
<evidence type="ECO:0000313" key="3">
    <source>
        <dbReference type="Proteomes" id="UP000835052"/>
    </source>
</evidence>
<dbReference type="AlphaFoldDB" id="A0A8S1HHP4"/>